<feature type="domain" description="HTH arsR-type" evidence="4">
    <location>
        <begin position="1"/>
        <end position="97"/>
    </location>
</feature>
<dbReference type="KEGG" id="din:Selin_0748"/>
<dbReference type="SMART" id="SM00418">
    <property type="entry name" value="HTH_ARSR"/>
    <property type="match status" value="1"/>
</dbReference>
<keyword evidence="6" id="KW-1185">Reference proteome</keyword>
<dbReference type="InterPro" id="IPR036390">
    <property type="entry name" value="WH_DNA-bd_sf"/>
</dbReference>
<dbReference type="GO" id="GO:0003677">
    <property type="term" value="F:DNA binding"/>
    <property type="evidence" value="ECO:0007669"/>
    <property type="project" value="UniProtKB-KW"/>
</dbReference>
<protein>
    <submittedName>
        <fullName evidence="5">Regulatory protein ArsR</fullName>
    </submittedName>
</protein>
<dbReference type="OrthoDB" id="9800049at2"/>
<evidence type="ECO:0000256" key="2">
    <source>
        <dbReference type="ARBA" id="ARBA00023125"/>
    </source>
</evidence>
<dbReference type="Pfam" id="PF01022">
    <property type="entry name" value="HTH_5"/>
    <property type="match status" value="1"/>
</dbReference>
<dbReference type="InterPro" id="IPR036388">
    <property type="entry name" value="WH-like_DNA-bd_sf"/>
</dbReference>
<dbReference type="PROSITE" id="PS50987">
    <property type="entry name" value="HTH_ARSR_2"/>
    <property type="match status" value="1"/>
</dbReference>
<dbReference type="InParanoid" id="E6W1W0"/>
<dbReference type="SUPFAM" id="SSF46785">
    <property type="entry name" value="Winged helix' DNA-binding domain"/>
    <property type="match status" value="1"/>
</dbReference>
<evidence type="ECO:0000256" key="3">
    <source>
        <dbReference type="ARBA" id="ARBA00023163"/>
    </source>
</evidence>
<dbReference type="InterPro" id="IPR011991">
    <property type="entry name" value="ArsR-like_HTH"/>
</dbReference>
<dbReference type="PANTHER" id="PTHR33154">
    <property type="entry name" value="TRANSCRIPTIONAL REGULATOR, ARSR FAMILY"/>
    <property type="match status" value="1"/>
</dbReference>
<dbReference type="InterPro" id="IPR051081">
    <property type="entry name" value="HTH_MetalResp_TranReg"/>
</dbReference>
<dbReference type="FunCoup" id="E6W1W0">
    <property type="interactions" value="104"/>
</dbReference>
<dbReference type="PRINTS" id="PR00778">
    <property type="entry name" value="HTHARSR"/>
</dbReference>
<dbReference type="NCBIfam" id="NF033788">
    <property type="entry name" value="HTH_metalloreg"/>
    <property type="match status" value="1"/>
</dbReference>
<evidence type="ECO:0000256" key="1">
    <source>
        <dbReference type="ARBA" id="ARBA00023015"/>
    </source>
</evidence>
<dbReference type="GO" id="GO:0003700">
    <property type="term" value="F:DNA-binding transcription factor activity"/>
    <property type="evidence" value="ECO:0007669"/>
    <property type="project" value="InterPro"/>
</dbReference>
<dbReference type="EMBL" id="CP002432">
    <property type="protein sequence ID" value="ADU65492.1"/>
    <property type="molecule type" value="Genomic_DNA"/>
</dbReference>
<keyword evidence="3" id="KW-0804">Transcription</keyword>
<name>E6W1W0_DESIS</name>
<keyword evidence="1" id="KW-0805">Transcription regulation</keyword>
<proteinExistence type="predicted"/>
<dbReference type="RefSeq" id="WP_013505380.1">
    <property type="nucleotide sequence ID" value="NC_014836.1"/>
</dbReference>
<dbReference type="CDD" id="cd00090">
    <property type="entry name" value="HTH_ARSR"/>
    <property type="match status" value="1"/>
</dbReference>
<sequence>MEEYRGQYTLIGEVAKALAHPTRLFILELIARKRVCVQDIVDMTSYDQSTISRHLGILASTGIVTAQRCGHRIYYRVKHPCIMNFFTCARVFLDEEHAEKLTQLRRQSKSA</sequence>
<dbReference type="STRING" id="653733.Selin_0748"/>
<dbReference type="eggNOG" id="COG0640">
    <property type="taxonomic scope" value="Bacteria"/>
</dbReference>
<dbReference type="HOGENOM" id="CLU_097806_3_3_0"/>
<evidence type="ECO:0000259" key="4">
    <source>
        <dbReference type="PROSITE" id="PS50987"/>
    </source>
</evidence>
<dbReference type="PANTHER" id="PTHR33154:SF18">
    <property type="entry name" value="ARSENICAL RESISTANCE OPERON REPRESSOR"/>
    <property type="match status" value="1"/>
</dbReference>
<accession>E6W1W0</accession>
<reference evidence="5 6" key="1">
    <citation type="submission" date="2010-12" db="EMBL/GenBank/DDBJ databases">
        <title>Complete sequence of Desulfurispirillum indicum S5.</title>
        <authorList>
            <consortium name="US DOE Joint Genome Institute"/>
            <person name="Lucas S."/>
            <person name="Copeland A."/>
            <person name="Lapidus A."/>
            <person name="Cheng J.-F."/>
            <person name="Goodwin L."/>
            <person name="Pitluck S."/>
            <person name="Chertkov O."/>
            <person name="Held B."/>
            <person name="Detter J.C."/>
            <person name="Han C."/>
            <person name="Tapia R."/>
            <person name="Land M."/>
            <person name="Hauser L."/>
            <person name="Kyrpides N."/>
            <person name="Ivanova N."/>
            <person name="Mikhailova N."/>
            <person name="Haggblom M."/>
            <person name="Rauschenbach I."/>
            <person name="Bini E."/>
            <person name="Woyke T."/>
        </authorList>
    </citation>
    <scope>NUCLEOTIDE SEQUENCE [LARGE SCALE GENOMIC DNA]</scope>
    <source>
        <strain evidence="6">ATCC BAA-1389 / DSM 22839 / S5</strain>
    </source>
</reference>
<keyword evidence="2" id="KW-0238">DNA-binding</keyword>
<dbReference type="Gene3D" id="1.10.10.10">
    <property type="entry name" value="Winged helix-like DNA-binding domain superfamily/Winged helix DNA-binding domain"/>
    <property type="match status" value="1"/>
</dbReference>
<evidence type="ECO:0000313" key="5">
    <source>
        <dbReference type="EMBL" id="ADU65492.1"/>
    </source>
</evidence>
<dbReference type="InterPro" id="IPR001845">
    <property type="entry name" value="HTH_ArsR_DNA-bd_dom"/>
</dbReference>
<gene>
    <name evidence="5" type="ordered locus">Selin_0748</name>
</gene>
<dbReference type="AlphaFoldDB" id="E6W1W0"/>
<evidence type="ECO:0000313" key="6">
    <source>
        <dbReference type="Proteomes" id="UP000002572"/>
    </source>
</evidence>
<organism evidence="5 6">
    <name type="scientific">Desulfurispirillum indicum (strain ATCC BAA-1389 / DSM 22839 / S5)</name>
    <dbReference type="NCBI Taxonomy" id="653733"/>
    <lineage>
        <taxon>Bacteria</taxon>
        <taxon>Pseudomonadati</taxon>
        <taxon>Chrysiogenota</taxon>
        <taxon>Chrysiogenia</taxon>
        <taxon>Chrysiogenales</taxon>
        <taxon>Chrysiogenaceae</taxon>
        <taxon>Desulfurispirillum</taxon>
    </lineage>
</organism>
<dbReference type="Proteomes" id="UP000002572">
    <property type="component" value="Chromosome"/>
</dbReference>